<feature type="coiled-coil region" evidence="5">
    <location>
        <begin position="370"/>
        <end position="397"/>
    </location>
</feature>
<dbReference type="InterPro" id="IPR039008">
    <property type="entry name" value="IF_rod_dom"/>
</dbReference>
<accession>A0AAD1SJ59</accession>
<proteinExistence type="inferred from homology"/>
<evidence type="ECO:0000256" key="3">
    <source>
        <dbReference type="ARBA" id="ARBA00023054"/>
    </source>
</evidence>
<feature type="region of interest" description="Disordered" evidence="6">
    <location>
        <begin position="843"/>
        <end position="870"/>
    </location>
</feature>
<evidence type="ECO:0000256" key="2">
    <source>
        <dbReference type="ARBA" id="ARBA00022754"/>
    </source>
</evidence>
<dbReference type="FunFam" id="1.20.5.1160:FF:000002">
    <property type="entry name" value="Type I keratin 10"/>
    <property type="match status" value="2"/>
</dbReference>
<name>A0AAD1SJ59_PELCU</name>
<feature type="coiled-coil region" evidence="5">
    <location>
        <begin position="218"/>
        <end position="330"/>
    </location>
</feature>
<organism evidence="8 9">
    <name type="scientific">Pelobates cultripes</name>
    <name type="common">Western spadefoot toad</name>
    <dbReference type="NCBI Taxonomy" id="61616"/>
    <lineage>
        <taxon>Eukaryota</taxon>
        <taxon>Metazoa</taxon>
        <taxon>Chordata</taxon>
        <taxon>Craniata</taxon>
        <taxon>Vertebrata</taxon>
        <taxon>Euteleostomi</taxon>
        <taxon>Amphibia</taxon>
        <taxon>Batrachia</taxon>
        <taxon>Anura</taxon>
        <taxon>Pelobatoidea</taxon>
        <taxon>Pelobatidae</taxon>
        <taxon>Pelobates</taxon>
    </lineage>
</organism>
<dbReference type="Proteomes" id="UP001295444">
    <property type="component" value="Chromosome 06"/>
</dbReference>
<keyword evidence="9" id="KW-1185">Reference proteome</keyword>
<dbReference type="GO" id="GO:0005198">
    <property type="term" value="F:structural molecule activity"/>
    <property type="evidence" value="ECO:0007669"/>
    <property type="project" value="InterPro"/>
</dbReference>
<dbReference type="SMART" id="SM01391">
    <property type="entry name" value="Filament"/>
    <property type="match status" value="2"/>
</dbReference>
<dbReference type="InterPro" id="IPR002957">
    <property type="entry name" value="Keratin_I"/>
</dbReference>
<keyword evidence="2 4" id="KW-0403">Intermediate filament</keyword>
<protein>
    <submittedName>
        <fullName evidence="8">Keratin, type I cuticular Ha6-like</fullName>
    </submittedName>
</protein>
<feature type="coiled-coil region" evidence="5">
    <location>
        <begin position="112"/>
        <end position="146"/>
    </location>
</feature>
<feature type="compositionally biased region" description="Basic and acidic residues" evidence="6">
    <location>
        <begin position="861"/>
        <end position="870"/>
    </location>
</feature>
<feature type="coiled-coil region" evidence="5">
    <location>
        <begin position="625"/>
        <end position="811"/>
    </location>
</feature>
<keyword evidence="1" id="KW-0416">Keratin</keyword>
<dbReference type="EMBL" id="OW240917">
    <property type="protein sequence ID" value="CAH2302557.1"/>
    <property type="molecule type" value="Genomic_DNA"/>
</dbReference>
<dbReference type="GO" id="GO:0030855">
    <property type="term" value="P:epithelial cell differentiation"/>
    <property type="evidence" value="ECO:0007669"/>
    <property type="project" value="TreeGrafter"/>
</dbReference>
<evidence type="ECO:0000313" key="8">
    <source>
        <dbReference type="EMBL" id="CAH2302557.1"/>
    </source>
</evidence>
<dbReference type="Gene3D" id="1.20.5.500">
    <property type="entry name" value="Single helix bin"/>
    <property type="match status" value="2"/>
</dbReference>
<sequence length="870" mass="100407">MPQSQHKHLQSFHGLFRASSHSNGHSSKIPNYASTIHHGDFYNVHHQGLHKFHHGTPSVHSGSAKLNVFSKLSSYGHGYDSGKHLSHNHESSFSSFSSHSGHSGWKNDGLLNVNEKETMQLLNERLASYLEKVRSLEQENANLEKKICEWYEKYSHEVLPDFEHYYKTIGELQSKITASKVENARIVLEIDNAGLAADDFRNKYEMECTLRSNIEADVNGLRRILEGLAIERNDLEMQVQNLQEELQQMKKTHEEEVTSLRTQLGARINVQVDAAPSVDLNRALSDVREQYENLMERNLREVESMFLTRSEELNRQVESGSEQLQSVQTDLIDLKRCIQTLGIELKSQQSLKSALERTLAETEGSFQSQLNQLQHMIDNVEEQLVQTRSDLERQIHEYKILMNHKALLEMEIATYKSLMEGHDIHVPENKHKMMKEMSISNAKQHSMKCRTSSYCRLHSPYPCIDVARDEFYTAADIHRRSCLWGGVRRSFSVDHFRFHDIAEGLDGREHCSFASHGGWKNDGMFSVNEKETMQLLNDRLASYLEKVRSLEQENAQLERNIREWYEKHQPSAFPDFSNFFRTIQDLQCQISSATVENARVVLQIDNARLAADDFKNKYEMELRLRNNVEADVSGLRRVLEGLNSERCDLEVQVQNLQEELQQMKRNHEEEVNSLRAQLGQRVNVEVDAAPSVDLNRSLSEIREQYENLMDRNLREVENMFLQRTEELNREVISGSEQLQSVQTEVIELRRSVQTLEIELQSLQSMKCALEGTLAETEASYSSQLSQLQGMINNVESQLSQIRSDLEHQNHEYKILMDQKTHLELEIATYKRLLDGHDIHVSGHNFSSGKEGSHHHATISHHTSEHAHHTK</sequence>
<evidence type="ECO:0000256" key="5">
    <source>
        <dbReference type="SAM" id="Coils"/>
    </source>
</evidence>
<evidence type="ECO:0000256" key="6">
    <source>
        <dbReference type="SAM" id="MobiDB-lite"/>
    </source>
</evidence>
<gene>
    <name evidence="8" type="ORF">PECUL_23A017730</name>
</gene>
<dbReference type="Gene3D" id="1.20.5.170">
    <property type="match status" value="2"/>
</dbReference>
<dbReference type="PROSITE" id="PS00226">
    <property type="entry name" value="IF_ROD_1"/>
    <property type="match status" value="1"/>
</dbReference>
<evidence type="ECO:0000256" key="4">
    <source>
        <dbReference type="RuleBase" id="RU000685"/>
    </source>
</evidence>
<dbReference type="GO" id="GO:0005882">
    <property type="term" value="C:intermediate filament"/>
    <property type="evidence" value="ECO:0007669"/>
    <property type="project" value="UniProtKB-KW"/>
</dbReference>
<feature type="domain" description="IF rod" evidence="7">
    <location>
        <begin position="529"/>
        <end position="840"/>
    </location>
</feature>
<dbReference type="PANTHER" id="PTHR23239">
    <property type="entry name" value="INTERMEDIATE FILAMENT"/>
    <property type="match status" value="1"/>
</dbReference>
<keyword evidence="3 5" id="KW-0175">Coiled coil</keyword>
<comment type="similarity">
    <text evidence="4">Belongs to the intermediate filament family.</text>
</comment>
<evidence type="ECO:0000259" key="7">
    <source>
        <dbReference type="PROSITE" id="PS51842"/>
    </source>
</evidence>
<dbReference type="InterPro" id="IPR018039">
    <property type="entry name" value="IF_conserved"/>
</dbReference>
<dbReference type="Gene3D" id="1.20.5.1160">
    <property type="entry name" value="Vasodilator-stimulated phosphoprotein"/>
    <property type="match status" value="2"/>
</dbReference>
<dbReference type="FunFam" id="1.20.5.170:FF:000002">
    <property type="entry name" value="Type I keratin KA11"/>
    <property type="match status" value="2"/>
</dbReference>
<dbReference type="AlphaFoldDB" id="A0AAD1SJ59"/>
<evidence type="ECO:0000313" key="9">
    <source>
        <dbReference type="Proteomes" id="UP001295444"/>
    </source>
</evidence>
<dbReference type="SUPFAM" id="SSF64593">
    <property type="entry name" value="Intermediate filament protein, coiled coil region"/>
    <property type="match status" value="4"/>
</dbReference>
<evidence type="ECO:0000256" key="1">
    <source>
        <dbReference type="ARBA" id="ARBA00022744"/>
    </source>
</evidence>
<dbReference type="GO" id="GO:0045109">
    <property type="term" value="P:intermediate filament organization"/>
    <property type="evidence" value="ECO:0007669"/>
    <property type="project" value="TreeGrafter"/>
</dbReference>
<dbReference type="PROSITE" id="PS51842">
    <property type="entry name" value="IF_ROD_2"/>
    <property type="match status" value="2"/>
</dbReference>
<dbReference type="PRINTS" id="PR01248">
    <property type="entry name" value="TYPE1KERATIN"/>
</dbReference>
<reference evidence="8" key="1">
    <citation type="submission" date="2022-03" db="EMBL/GenBank/DDBJ databases">
        <authorList>
            <person name="Alioto T."/>
            <person name="Alioto T."/>
            <person name="Gomez Garrido J."/>
        </authorList>
    </citation>
    <scope>NUCLEOTIDE SEQUENCE</scope>
</reference>
<dbReference type="Pfam" id="PF00038">
    <property type="entry name" value="Filament"/>
    <property type="match status" value="2"/>
</dbReference>
<feature type="domain" description="IF rod" evidence="7">
    <location>
        <begin position="115"/>
        <end position="426"/>
    </location>
</feature>
<feature type="coiled-coil region" evidence="5">
    <location>
        <begin position="533"/>
        <end position="567"/>
    </location>
</feature>
<dbReference type="PANTHER" id="PTHR23239:SF377">
    <property type="entry name" value="KERATIN 34"/>
    <property type="match status" value="1"/>
</dbReference>